<dbReference type="GO" id="GO:0003677">
    <property type="term" value="F:DNA binding"/>
    <property type="evidence" value="ECO:0007669"/>
    <property type="project" value="UniProtKB-KW"/>
</dbReference>
<dbReference type="GO" id="GO:0005737">
    <property type="term" value="C:cytoplasm"/>
    <property type="evidence" value="ECO:0007669"/>
    <property type="project" value="InterPro"/>
</dbReference>
<dbReference type="GO" id="GO:0006274">
    <property type="term" value="P:DNA replication termination"/>
    <property type="evidence" value="ECO:0007669"/>
    <property type="project" value="InterPro"/>
</dbReference>
<feature type="compositionally biased region" description="Basic and acidic residues" evidence="4">
    <location>
        <begin position="243"/>
        <end position="255"/>
    </location>
</feature>
<sequence>MQQLEHTFDTLLSLTQSLGQYLQQNQVTCWCHGYQTAAQGIHEAITDFWYRDGMDGRETIAYYGLVASDEKMLNQVTEINQLKADFADYIKKIREDSPNDLNRYKYELISRHSNLANELAAKGLARLNLKQVTRTIPVLRQNPAKISFNWYKSGKSIQRISKQEALKKLMRFDVLAPHIKVQYDRLGSLPDTEVLALVQNLSPIMRANILYGNGERTAFNVALPIFFPREQGMPAFSIPDSLPPEKRQRKIRNDNQLEEDPIAPSIRVYRYRPGR</sequence>
<evidence type="ECO:0000313" key="6">
    <source>
        <dbReference type="Proteomes" id="UP000032266"/>
    </source>
</evidence>
<dbReference type="AlphaFoldDB" id="A0A0C5VLZ1"/>
<dbReference type="Pfam" id="PF05472">
    <property type="entry name" value="Ter"/>
    <property type="match status" value="1"/>
</dbReference>
<name>A0A0C5VLZ1_9GAMM</name>
<reference evidence="5 6" key="1">
    <citation type="submission" date="2014-01" db="EMBL/GenBank/DDBJ databases">
        <title>Full genme sequencing of cellulolytic bacterium Gynuella sunshinyii YC6258T gen. nov., sp. nov.</title>
        <authorList>
            <person name="Khan H."/>
            <person name="Chung E.J."/>
            <person name="Chung Y.R."/>
        </authorList>
    </citation>
    <scope>NUCLEOTIDE SEQUENCE [LARGE SCALE GENOMIC DNA]</scope>
    <source>
        <strain evidence="5 6">YC6258</strain>
    </source>
</reference>
<protein>
    <recommendedName>
        <fullName evidence="7">DNA replication terminus site-binding protein</fullName>
    </recommendedName>
</protein>
<dbReference type="KEGG" id="gsn:YC6258_03275"/>
<keyword evidence="3" id="KW-0238">DNA-binding</keyword>
<keyword evidence="6" id="KW-1185">Reference proteome</keyword>
<evidence type="ECO:0000256" key="1">
    <source>
        <dbReference type="ARBA" id="ARBA00022490"/>
    </source>
</evidence>
<dbReference type="RefSeq" id="WP_044617638.1">
    <property type="nucleotide sequence ID" value="NZ_CP007142.1"/>
</dbReference>
<dbReference type="STRING" id="1445510.YC6258_03275"/>
<dbReference type="Proteomes" id="UP000032266">
    <property type="component" value="Chromosome"/>
</dbReference>
<dbReference type="HOGENOM" id="CLU_979803_0_0_6"/>
<feature type="region of interest" description="Disordered" evidence="4">
    <location>
        <begin position="240"/>
        <end position="263"/>
    </location>
</feature>
<evidence type="ECO:0008006" key="7">
    <source>
        <dbReference type="Google" id="ProtNLM"/>
    </source>
</evidence>
<organism evidence="5 6">
    <name type="scientific">Gynuella sunshinyii YC6258</name>
    <dbReference type="NCBI Taxonomy" id="1445510"/>
    <lineage>
        <taxon>Bacteria</taxon>
        <taxon>Pseudomonadati</taxon>
        <taxon>Pseudomonadota</taxon>
        <taxon>Gammaproteobacteria</taxon>
        <taxon>Oceanospirillales</taxon>
        <taxon>Saccharospirillaceae</taxon>
        <taxon>Gynuella</taxon>
    </lineage>
</organism>
<proteinExistence type="predicted"/>
<dbReference type="Gene3D" id="3.50.14.10">
    <property type="entry name" value="Replication terminator Tus, domain 1 superfamily/Replication terminator Tus"/>
    <property type="match status" value="1"/>
</dbReference>
<keyword evidence="1" id="KW-0963">Cytoplasm</keyword>
<accession>A0A0C5VLZ1</accession>
<evidence type="ECO:0000256" key="4">
    <source>
        <dbReference type="SAM" id="MobiDB-lite"/>
    </source>
</evidence>
<dbReference type="SUPFAM" id="SSF56596">
    <property type="entry name" value="Replication terminator protein (Tus)"/>
    <property type="match status" value="1"/>
</dbReference>
<gene>
    <name evidence="5" type="ORF">YC6258_03275</name>
</gene>
<dbReference type="OrthoDB" id="6354133at2"/>
<evidence type="ECO:0000256" key="2">
    <source>
        <dbReference type="ARBA" id="ARBA00022705"/>
    </source>
</evidence>
<keyword evidence="2" id="KW-0235">DNA replication</keyword>
<dbReference type="InterPro" id="IPR008865">
    <property type="entry name" value="DNA_replication_term_site-bd"/>
</dbReference>
<dbReference type="InterPro" id="IPR036384">
    <property type="entry name" value="Tus_sf"/>
</dbReference>
<dbReference type="InterPro" id="IPR036381">
    <property type="entry name" value="Tus_dom1"/>
</dbReference>
<evidence type="ECO:0000313" key="5">
    <source>
        <dbReference type="EMBL" id="AJQ95311.1"/>
    </source>
</evidence>
<dbReference type="EMBL" id="CP007142">
    <property type="protein sequence ID" value="AJQ95311.1"/>
    <property type="molecule type" value="Genomic_DNA"/>
</dbReference>
<evidence type="ECO:0000256" key="3">
    <source>
        <dbReference type="ARBA" id="ARBA00023125"/>
    </source>
</evidence>